<dbReference type="Pfam" id="PF20242">
    <property type="entry name" value="Emfourin"/>
    <property type="match status" value="1"/>
</dbReference>
<evidence type="ECO:0000313" key="1">
    <source>
        <dbReference type="EMBL" id="QLD12622.1"/>
    </source>
</evidence>
<evidence type="ECO:0000313" key="2">
    <source>
        <dbReference type="Proteomes" id="UP000509638"/>
    </source>
</evidence>
<accession>A0A7D5IX95</accession>
<name>A0A7D5IX95_9MICO</name>
<sequence>MPQPSDDDTTPVLRIEVERTGGFAGLSRSWHVEPEATDREAWLGLIEDCPWRDASPPRSPTRGADRFQWRIRVDDPGGIRSVELTDDLDTAWRALIDAVRAGRTPPAGGAPGR</sequence>
<organism evidence="1 2">
    <name type="scientific">Microbacterium oleivorans</name>
    <dbReference type="NCBI Taxonomy" id="273677"/>
    <lineage>
        <taxon>Bacteria</taxon>
        <taxon>Bacillati</taxon>
        <taxon>Actinomycetota</taxon>
        <taxon>Actinomycetes</taxon>
        <taxon>Micrococcales</taxon>
        <taxon>Microbacteriaceae</taxon>
        <taxon>Microbacterium</taxon>
    </lineage>
</organism>
<reference evidence="1 2" key="1">
    <citation type="submission" date="2020-06" db="EMBL/GenBank/DDBJ databases">
        <authorList>
            <person name="Jo H."/>
        </authorList>
    </citation>
    <scope>NUCLEOTIDE SEQUENCE [LARGE SCALE GENOMIC DNA]</scope>
    <source>
        <strain evidence="1 2">I46</strain>
    </source>
</reference>
<dbReference type="EMBL" id="CP058316">
    <property type="protein sequence ID" value="QLD12622.1"/>
    <property type="molecule type" value="Genomic_DNA"/>
</dbReference>
<dbReference type="InterPro" id="IPR049457">
    <property type="entry name" value="Emfourin"/>
</dbReference>
<dbReference type="AlphaFoldDB" id="A0A7D5IX95"/>
<protein>
    <submittedName>
        <fullName evidence="1">Uncharacterized protein</fullName>
    </submittedName>
</protein>
<gene>
    <name evidence="1" type="ORF">HW566_13070</name>
</gene>
<proteinExistence type="predicted"/>
<dbReference type="Proteomes" id="UP000509638">
    <property type="component" value="Chromosome"/>
</dbReference>
<dbReference type="RefSeq" id="WP_178013534.1">
    <property type="nucleotide sequence ID" value="NZ_CP058316.1"/>
</dbReference>